<dbReference type="Pfam" id="PF02214">
    <property type="entry name" value="BTB_2"/>
    <property type="match status" value="1"/>
</dbReference>
<dbReference type="SUPFAM" id="SSF141571">
    <property type="entry name" value="Pentapeptide repeat-like"/>
    <property type="match status" value="1"/>
</dbReference>
<name>A0A1B6CLR5_9HEMI</name>
<sequence>MGHISKCAKDLFDINVNKVYTKYGSEIMEDDGIRDEDVLFVSAGEEFIYPPNLSKDINSSDITTDWITLNVGGMYFSTTRSTLVIKEPESMLARMFAKTDSHYQIAPSNVDPTGAYLIDRSPTYFEPILTYLRTGQVILNKDVNPKGVLEEANFFGILSIVPYLEDKIKSLEMSPDDVPLTRKDVIKILMKTSIESQLRFQGVNFKGADLSKLDLRSINFKYATLQKCKLAGANLSWCNLERADLSNTDLQGAQLLGVKMVCANLDGANMRNCNFEDPNGSRANMEGVTLKGANLEGSNMAGVNLRVATLKSANLKNCDLRAAILAGSDLEKCDLSGSDLHEANLRGANLKDAAFELMLTPLHMSQTIR</sequence>
<feature type="domain" description="BTB" evidence="1">
    <location>
        <begin position="65"/>
        <end position="172"/>
    </location>
</feature>
<dbReference type="InterPro" id="IPR051082">
    <property type="entry name" value="Pentapeptide-BTB/POZ_domain"/>
</dbReference>
<gene>
    <name evidence="2" type="ORF">g.43610</name>
</gene>
<accession>A0A1B6CLR5</accession>
<dbReference type="FunFam" id="2.160.20.80:FF:000002">
    <property type="entry name" value="Potassium channel tetramerization domain-containing 9a"/>
    <property type="match status" value="1"/>
</dbReference>
<dbReference type="GO" id="GO:0051260">
    <property type="term" value="P:protein homooligomerization"/>
    <property type="evidence" value="ECO:0007669"/>
    <property type="project" value="InterPro"/>
</dbReference>
<dbReference type="SUPFAM" id="SSF54695">
    <property type="entry name" value="POZ domain"/>
    <property type="match status" value="1"/>
</dbReference>
<dbReference type="PANTHER" id="PTHR14136:SF17">
    <property type="entry name" value="BTB_POZ DOMAIN-CONTAINING PROTEIN KCTD9"/>
    <property type="match status" value="1"/>
</dbReference>
<dbReference type="CDD" id="cd18368">
    <property type="entry name" value="BTB_POZ_KCTD9"/>
    <property type="match status" value="1"/>
</dbReference>
<dbReference type="InterPro" id="IPR000210">
    <property type="entry name" value="BTB/POZ_dom"/>
</dbReference>
<dbReference type="SMART" id="SM00225">
    <property type="entry name" value="BTB"/>
    <property type="match status" value="1"/>
</dbReference>
<evidence type="ECO:0000313" key="2">
    <source>
        <dbReference type="EMBL" id="JAS14231.1"/>
    </source>
</evidence>
<dbReference type="Gene3D" id="6.10.140.750">
    <property type="match status" value="1"/>
</dbReference>
<dbReference type="AlphaFoldDB" id="A0A1B6CLR5"/>
<dbReference type="Pfam" id="PF00805">
    <property type="entry name" value="Pentapeptide"/>
    <property type="match status" value="3"/>
</dbReference>
<organism evidence="2">
    <name type="scientific">Clastoptera arizonana</name>
    <name type="common">Arizona spittle bug</name>
    <dbReference type="NCBI Taxonomy" id="38151"/>
    <lineage>
        <taxon>Eukaryota</taxon>
        <taxon>Metazoa</taxon>
        <taxon>Ecdysozoa</taxon>
        <taxon>Arthropoda</taxon>
        <taxon>Hexapoda</taxon>
        <taxon>Insecta</taxon>
        <taxon>Pterygota</taxon>
        <taxon>Neoptera</taxon>
        <taxon>Paraneoptera</taxon>
        <taxon>Hemiptera</taxon>
        <taxon>Auchenorrhyncha</taxon>
        <taxon>Cercopoidea</taxon>
        <taxon>Clastopteridae</taxon>
        <taxon>Clastoptera</taxon>
    </lineage>
</organism>
<dbReference type="InterPro" id="IPR003131">
    <property type="entry name" value="T1-type_BTB"/>
</dbReference>
<proteinExistence type="predicted"/>
<dbReference type="PANTHER" id="PTHR14136">
    <property type="entry name" value="BTB_POZ DOMAIN-CONTAINING PROTEIN KCTD9"/>
    <property type="match status" value="1"/>
</dbReference>
<protein>
    <recommendedName>
        <fullName evidence="1">BTB domain-containing protein</fullName>
    </recommendedName>
</protein>
<evidence type="ECO:0000259" key="1">
    <source>
        <dbReference type="SMART" id="SM00225"/>
    </source>
</evidence>
<reference evidence="2" key="1">
    <citation type="submission" date="2015-12" db="EMBL/GenBank/DDBJ databases">
        <title>De novo transcriptome assembly of four potential Pierce s Disease insect vectors from Arizona vineyards.</title>
        <authorList>
            <person name="Tassone E.E."/>
        </authorList>
    </citation>
    <scope>NUCLEOTIDE SEQUENCE</scope>
</reference>
<dbReference type="Gene3D" id="2.160.20.80">
    <property type="entry name" value="E3 ubiquitin-protein ligase SopA"/>
    <property type="match status" value="1"/>
</dbReference>
<dbReference type="InterPro" id="IPR001646">
    <property type="entry name" value="5peptide_repeat"/>
</dbReference>
<dbReference type="InterPro" id="IPR011333">
    <property type="entry name" value="SKP1/BTB/POZ_sf"/>
</dbReference>
<dbReference type="Gene3D" id="3.30.710.10">
    <property type="entry name" value="Potassium Channel Kv1.1, Chain A"/>
    <property type="match status" value="1"/>
</dbReference>
<dbReference type="EMBL" id="GEDC01023067">
    <property type="protein sequence ID" value="JAS14231.1"/>
    <property type="molecule type" value="Transcribed_RNA"/>
</dbReference>